<evidence type="ECO:0000313" key="8">
    <source>
        <dbReference type="WBParaSite" id="HPLM_0000634201-mRNA-1"/>
    </source>
</evidence>
<evidence type="ECO:0000256" key="3">
    <source>
        <dbReference type="ARBA" id="ARBA00022833"/>
    </source>
</evidence>
<evidence type="ECO:0000256" key="6">
    <source>
        <dbReference type="SAM" id="MobiDB-lite"/>
    </source>
</evidence>
<organism evidence="8">
    <name type="scientific">Haemonchus placei</name>
    <name type="common">Barber's pole worm</name>
    <dbReference type="NCBI Taxonomy" id="6290"/>
    <lineage>
        <taxon>Eukaryota</taxon>
        <taxon>Metazoa</taxon>
        <taxon>Ecdysozoa</taxon>
        <taxon>Nematoda</taxon>
        <taxon>Chromadorea</taxon>
        <taxon>Rhabditida</taxon>
        <taxon>Rhabditina</taxon>
        <taxon>Rhabditomorpha</taxon>
        <taxon>Strongyloidea</taxon>
        <taxon>Trichostrongylidae</taxon>
        <taxon>Haemonchus</taxon>
    </lineage>
</organism>
<feature type="domain" description="THAP-type" evidence="7">
    <location>
        <begin position="253"/>
        <end position="338"/>
    </location>
</feature>
<keyword evidence="4 5" id="KW-0238">DNA-binding</keyword>
<name>A0A0N4W836_HAEPC</name>
<reference evidence="8" key="1">
    <citation type="submission" date="2017-02" db="UniProtKB">
        <authorList>
            <consortium name="WormBaseParasite"/>
        </authorList>
    </citation>
    <scope>IDENTIFICATION</scope>
</reference>
<dbReference type="AlphaFoldDB" id="A0A0N4W836"/>
<dbReference type="PROSITE" id="PS50950">
    <property type="entry name" value="ZF_THAP"/>
    <property type="match status" value="2"/>
</dbReference>
<accession>A0A0N4W836</accession>
<protein>
    <submittedName>
        <fullName evidence="8">THAP-type domain-containing protein</fullName>
    </submittedName>
</protein>
<dbReference type="GO" id="GO:0008270">
    <property type="term" value="F:zinc ion binding"/>
    <property type="evidence" value="ECO:0007669"/>
    <property type="project" value="UniProtKB-KW"/>
</dbReference>
<feature type="region of interest" description="Disordered" evidence="6">
    <location>
        <begin position="1"/>
        <end position="22"/>
    </location>
</feature>
<evidence type="ECO:0000256" key="4">
    <source>
        <dbReference type="ARBA" id="ARBA00023125"/>
    </source>
</evidence>
<keyword evidence="1" id="KW-0479">Metal-binding</keyword>
<dbReference type="InterPro" id="IPR006612">
    <property type="entry name" value="THAP_Znf"/>
</dbReference>
<feature type="domain" description="THAP-type" evidence="7">
    <location>
        <begin position="357"/>
        <end position="451"/>
    </location>
</feature>
<evidence type="ECO:0000256" key="5">
    <source>
        <dbReference type="PROSITE-ProRule" id="PRU00309"/>
    </source>
</evidence>
<evidence type="ECO:0000259" key="7">
    <source>
        <dbReference type="PROSITE" id="PS50950"/>
    </source>
</evidence>
<dbReference type="SMART" id="SM00980">
    <property type="entry name" value="THAP"/>
    <property type="match status" value="2"/>
</dbReference>
<evidence type="ECO:0000256" key="1">
    <source>
        <dbReference type="ARBA" id="ARBA00022723"/>
    </source>
</evidence>
<dbReference type="GO" id="GO:0003677">
    <property type="term" value="F:DNA binding"/>
    <property type="evidence" value="ECO:0007669"/>
    <property type="project" value="UniProtKB-UniRule"/>
</dbReference>
<dbReference type="WBParaSite" id="HPLM_0000634201-mRNA-1">
    <property type="protein sequence ID" value="HPLM_0000634201-mRNA-1"/>
    <property type="gene ID" value="HPLM_0000634201"/>
</dbReference>
<proteinExistence type="predicted"/>
<feature type="compositionally biased region" description="Polar residues" evidence="6">
    <location>
        <begin position="1"/>
        <end position="11"/>
    </location>
</feature>
<keyword evidence="2 5" id="KW-0863">Zinc-finger</keyword>
<dbReference type="OMA" id="GAHICEM"/>
<evidence type="ECO:0000256" key="2">
    <source>
        <dbReference type="ARBA" id="ARBA00022771"/>
    </source>
</evidence>
<keyword evidence="3" id="KW-0862">Zinc</keyword>
<sequence>LQCMASRSSDSPEAPSEHLSAESNACCGTMEDSFEDHDSLQIVDDGQEPVPSPSSGYADKFSAVNETSDDGKLHRSLQILWSRLRKEGCIVDAAQVKPTRRKLKCFVDRCVYKGGPFDSIQLRCTLPSKVELAIQWICICVSDISRQNDYIIKFINHLRTATGESSPPTLIASREQLISFPFRVCCRHFSTEPGDPGTHIAPMYHLPGKLPISRDELQSKLRRRYLFLSEMGYEDLEIDKLEPNGVLPLPSDGPLSCSVPGCRYKSTDISIFTGRCMKMFTVPVNSVDHGKWRIAIQMGLGLPIPFNFTLPEGAHICEMHFTDGKRYSRGVMKDPSVFRRLITDGINSSLNRLGPLRLGRCAVNNCIYNEEDTVCVPFPKSKDPLYARWVIALSEADESFRYKEGIAVCTRHFSNKESAGLIPALYLGNEAWTDRLGNRSRLKKRCVASILFVK</sequence>
<dbReference type="Pfam" id="PF05485">
    <property type="entry name" value="THAP"/>
    <property type="match status" value="1"/>
</dbReference>